<dbReference type="InterPro" id="IPR015943">
    <property type="entry name" value="WD40/YVTN_repeat-like_dom_sf"/>
</dbReference>
<feature type="region of interest" description="Disordered" evidence="3">
    <location>
        <begin position="1044"/>
        <end position="1103"/>
    </location>
</feature>
<sequence>MTYWPISSPSVFAATKDTRTRHPRTSHDGVESGARRDGNVGGFGADKEDLEGEEDNEKSGVRGGRGEDVKDGDEQVAEDDISGKIRAVEVTRSGHMFATITRSTLTIWQTKPTAILASVLRSDQSLRTYGPNVNILLRPDSQIFVVQTALGFLITYSLATDPTSRVYKTQFAHTAGGTHSRRHSSVSGFKIQRQHDTNAGPGECSGIKELSLRFRMVIRVDAGIARALALDDELIVATEKPAAIQCIRWAPDSTGSQTSTELLSRMTWLGKKASIVDMIHDRPMNLSTWITGDGKAFAVQRLPPNSLQHGKPHPNLFRGHGFHSPETEDEFGVKAAINARFSLLAVGCKSGNIYVYTAKDYTGNIPLSHKLQPNTTNSGKLTVLTYSPDGYCLFAGYENGWATWSVYGKPGATSFTTDRALSETNGEGWLLGIKDAFWIGGGAEILLLGNNDNRLFLLEMARSAVTGCFSSANVSRSLMQTSTGFMIYRGYELPDLTTISADVSLWHHVQVPSHYLVDQWPIRSAVISNDGRYVAVAGKRGLAHYSVNSGRWKTFDDPFVENEFTVRGGMCWFQHVLIAAIESHDSHEIRIYSRELALDNDHVMHVQQLPAAIVLIAPSGEDSLLVYTYDNILYHYIINVYNATVKLVQVGQIALHGIIRAPPRVRALSWILPEDQIHNGDPSQDVAVATILFLVDGKLVLLQPTTTEVGELKYEMRIIAQNVETYALMRDHPAFALGAQEDSLPPSPSAGLAMNGVHGHDLRDSLWFFDGHDVRVWIDMQDVLASASVELGKELGRDVTSTVRVEVDFYPLSALINKGIVFGVESELVQRRDTSFAYLRFGTRTHLFLPPLLRHHLAQYNHPAALHLSHHYQHLLYFPHALEILLHEVLDEEVDTQPPLEQALLPSVLSFLSSFPQYLDIVVQCTRKTEVRSWRTLFSNLPPPEDLFEESLQKGSLKTAGGYLLVLHTFEELSSTGDQVVRLLQRAKAEQDWDLCKELARFLMALDESGNTLRRMLELVELKSPGAEGDVSAAFTFDTATLGVPRPGRRRTNGGPATGLGLGIGFDGIGGSGSSKGGSSRSRSPTSPANLAEGGDYFGSAGR</sequence>
<evidence type="ECO:0000256" key="3">
    <source>
        <dbReference type="SAM" id="MobiDB-lite"/>
    </source>
</evidence>
<dbReference type="PANTHER" id="PTHR22746">
    <property type="entry name" value="RAB6A-GEF COMPLEX PARTNER PROTEIN 1"/>
    <property type="match status" value="1"/>
</dbReference>
<dbReference type="Pfam" id="PF07064">
    <property type="entry name" value="RIC1"/>
    <property type="match status" value="1"/>
</dbReference>
<protein>
    <submittedName>
        <fullName evidence="5">RIC1-domain-containing protein</fullName>
    </submittedName>
</protein>
<gene>
    <name evidence="5" type="ORF">K458DRAFT_441341</name>
</gene>
<evidence type="ECO:0000313" key="6">
    <source>
        <dbReference type="Proteomes" id="UP000799291"/>
    </source>
</evidence>
<reference evidence="5" key="1">
    <citation type="journal article" date="2020" name="Stud. Mycol.">
        <title>101 Dothideomycetes genomes: a test case for predicting lifestyles and emergence of pathogens.</title>
        <authorList>
            <person name="Haridas S."/>
            <person name="Albert R."/>
            <person name="Binder M."/>
            <person name="Bloem J."/>
            <person name="Labutti K."/>
            <person name="Salamov A."/>
            <person name="Andreopoulos B."/>
            <person name="Baker S."/>
            <person name="Barry K."/>
            <person name="Bills G."/>
            <person name="Bluhm B."/>
            <person name="Cannon C."/>
            <person name="Castanera R."/>
            <person name="Culley D."/>
            <person name="Daum C."/>
            <person name="Ezra D."/>
            <person name="Gonzalez J."/>
            <person name="Henrissat B."/>
            <person name="Kuo A."/>
            <person name="Liang C."/>
            <person name="Lipzen A."/>
            <person name="Lutzoni F."/>
            <person name="Magnuson J."/>
            <person name="Mondo S."/>
            <person name="Nolan M."/>
            <person name="Ohm R."/>
            <person name="Pangilinan J."/>
            <person name="Park H.-J."/>
            <person name="Ramirez L."/>
            <person name="Alfaro M."/>
            <person name="Sun H."/>
            <person name="Tritt A."/>
            <person name="Yoshinaga Y."/>
            <person name="Zwiers L.-H."/>
            <person name="Turgeon B."/>
            <person name="Goodwin S."/>
            <person name="Spatafora J."/>
            <person name="Crous P."/>
            <person name="Grigoriev I."/>
        </authorList>
    </citation>
    <scope>NUCLEOTIDE SEQUENCE</scope>
    <source>
        <strain evidence="5">CBS 122367</strain>
    </source>
</reference>
<feature type="region of interest" description="Disordered" evidence="3">
    <location>
        <begin position="1"/>
        <end position="78"/>
    </location>
</feature>
<evidence type="ECO:0000256" key="2">
    <source>
        <dbReference type="ARBA" id="ARBA00023136"/>
    </source>
</evidence>
<feature type="domain" description="RIC1 C-terminal alpha solenoid region" evidence="4">
    <location>
        <begin position="852"/>
        <end position="1021"/>
    </location>
</feature>
<dbReference type="EMBL" id="MU005576">
    <property type="protein sequence ID" value="KAF2686480.1"/>
    <property type="molecule type" value="Genomic_DNA"/>
</dbReference>
<dbReference type="PANTHER" id="PTHR22746:SF10">
    <property type="entry name" value="GUANINE NUCLEOTIDE EXCHANGE FACTOR SUBUNIT RIC1"/>
    <property type="match status" value="1"/>
</dbReference>
<dbReference type="GO" id="GO:0006886">
    <property type="term" value="P:intracellular protein transport"/>
    <property type="evidence" value="ECO:0007669"/>
    <property type="project" value="InterPro"/>
</dbReference>
<dbReference type="Proteomes" id="UP000799291">
    <property type="component" value="Unassembled WGS sequence"/>
</dbReference>
<dbReference type="GO" id="GO:0042147">
    <property type="term" value="P:retrograde transport, endosome to Golgi"/>
    <property type="evidence" value="ECO:0007669"/>
    <property type="project" value="TreeGrafter"/>
</dbReference>
<evidence type="ECO:0000259" key="4">
    <source>
        <dbReference type="Pfam" id="PF07064"/>
    </source>
</evidence>
<dbReference type="GO" id="GO:0034066">
    <property type="term" value="C:Ric1-Rgp1 guanyl-nucleotide exchange factor complex"/>
    <property type="evidence" value="ECO:0007669"/>
    <property type="project" value="InterPro"/>
</dbReference>
<dbReference type="SUPFAM" id="SSF101908">
    <property type="entry name" value="Putative isomerase YbhE"/>
    <property type="match status" value="1"/>
</dbReference>
<feature type="compositionally biased region" description="Polar residues" evidence="3">
    <location>
        <begin position="1"/>
        <end position="10"/>
    </location>
</feature>
<dbReference type="AlphaFoldDB" id="A0A6G1J8E2"/>
<dbReference type="InterPro" id="IPR009771">
    <property type="entry name" value="RIC1_C"/>
</dbReference>
<feature type="compositionally biased region" description="Basic and acidic residues" evidence="3">
    <location>
        <begin position="57"/>
        <end position="73"/>
    </location>
</feature>
<name>A0A6G1J8E2_9PLEO</name>
<feature type="compositionally biased region" description="Basic and acidic residues" evidence="3">
    <location>
        <begin position="16"/>
        <end position="38"/>
    </location>
</feature>
<dbReference type="SUPFAM" id="SSF50969">
    <property type="entry name" value="YVTN repeat-like/Quinoprotein amine dehydrogenase"/>
    <property type="match status" value="1"/>
</dbReference>
<dbReference type="GO" id="GO:0005829">
    <property type="term" value="C:cytosol"/>
    <property type="evidence" value="ECO:0007669"/>
    <property type="project" value="TreeGrafter"/>
</dbReference>
<evidence type="ECO:0000313" key="5">
    <source>
        <dbReference type="EMBL" id="KAF2686480.1"/>
    </source>
</evidence>
<evidence type="ECO:0000256" key="1">
    <source>
        <dbReference type="ARBA" id="ARBA00004370"/>
    </source>
</evidence>
<keyword evidence="6" id="KW-1185">Reference proteome</keyword>
<dbReference type="OrthoDB" id="67540at2759"/>
<dbReference type="Pfam" id="PF25440">
    <property type="entry name" value="Beta-prop_RIC1_2nd"/>
    <property type="match status" value="1"/>
</dbReference>
<dbReference type="InterPro" id="IPR011044">
    <property type="entry name" value="Quino_amine_DH_bsu"/>
</dbReference>
<dbReference type="InterPro" id="IPR040096">
    <property type="entry name" value="Ric1"/>
</dbReference>
<proteinExistence type="predicted"/>
<dbReference type="Gene3D" id="2.130.10.10">
    <property type="entry name" value="YVTN repeat-like/Quinoprotein amine dehydrogenase"/>
    <property type="match status" value="1"/>
</dbReference>
<organism evidence="5 6">
    <name type="scientific">Lentithecium fluviatile CBS 122367</name>
    <dbReference type="NCBI Taxonomy" id="1168545"/>
    <lineage>
        <taxon>Eukaryota</taxon>
        <taxon>Fungi</taxon>
        <taxon>Dikarya</taxon>
        <taxon>Ascomycota</taxon>
        <taxon>Pezizomycotina</taxon>
        <taxon>Dothideomycetes</taxon>
        <taxon>Pleosporomycetidae</taxon>
        <taxon>Pleosporales</taxon>
        <taxon>Massarineae</taxon>
        <taxon>Lentitheciaceae</taxon>
        <taxon>Lentithecium</taxon>
    </lineage>
</organism>
<comment type="subcellular location">
    <subcellularLocation>
        <location evidence="1">Membrane</location>
    </subcellularLocation>
</comment>
<keyword evidence="2" id="KW-0472">Membrane</keyword>
<feature type="compositionally biased region" description="Gly residues" evidence="3">
    <location>
        <begin position="1056"/>
        <end position="1076"/>
    </location>
</feature>
<accession>A0A6G1J8E2</accession>
<dbReference type="GO" id="GO:0000139">
    <property type="term" value="C:Golgi membrane"/>
    <property type="evidence" value="ECO:0007669"/>
    <property type="project" value="TreeGrafter"/>
</dbReference>